<evidence type="ECO:0000313" key="3">
    <source>
        <dbReference type="EMBL" id="MFA9461279.1"/>
    </source>
</evidence>
<evidence type="ECO:0000259" key="2">
    <source>
        <dbReference type="Pfam" id="PF00690"/>
    </source>
</evidence>
<sequence>MERTRQEKSGAPAREPERSWHSREALQALESGREAGLPGEEAARRRERYGPNQLTRRGPGCQGSCRSLVSCYYKSQGDRSRIWPDIPKSGVRPW</sequence>
<keyword evidence="4" id="KW-1185">Reference proteome</keyword>
<dbReference type="EMBL" id="JBGUAW010000006">
    <property type="protein sequence ID" value="MFA9461279.1"/>
    <property type="molecule type" value="Genomic_DNA"/>
</dbReference>
<dbReference type="RefSeq" id="WP_373656064.1">
    <property type="nucleotide sequence ID" value="NZ_JBGUAW010000006.1"/>
</dbReference>
<accession>A0ABV4TVB8</accession>
<feature type="compositionally biased region" description="Basic and acidic residues" evidence="1">
    <location>
        <begin position="1"/>
        <end position="24"/>
    </location>
</feature>
<dbReference type="InterPro" id="IPR023298">
    <property type="entry name" value="ATPase_P-typ_TM_dom_sf"/>
</dbReference>
<evidence type="ECO:0000313" key="4">
    <source>
        <dbReference type="Proteomes" id="UP001575181"/>
    </source>
</evidence>
<feature type="domain" description="Cation-transporting P-type ATPase N-terminal" evidence="2">
    <location>
        <begin position="24"/>
        <end position="57"/>
    </location>
</feature>
<organism evidence="3 4">
    <name type="scientific">Thiohalorhabdus methylotrophus</name>
    <dbReference type="NCBI Taxonomy" id="3242694"/>
    <lineage>
        <taxon>Bacteria</taxon>
        <taxon>Pseudomonadati</taxon>
        <taxon>Pseudomonadota</taxon>
        <taxon>Gammaproteobacteria</taxon>
        <taxon>Thiohalorhabdales</taxon>
        <taxon>Thiohalorhabdaceae</taxon>
        <taxon>Thiohalorhabdus</taxon>
    </lineage>
</organism>
<proteinExistence type="predicted"/>
<reference evidence="3 4" key="1">
    <citation type="submission" date="2024-08" db="EMBL/GenBank/DDBJ databases">
        <title>Whole-genome sequencing of halo(alkali)philic microorganisms from hypersaline lakes.</title>
        <authorList>
            <person name="Sorokin D.Y."/>
            <person name="Merkel A.Y."/>
            <person name="Messina E."/>
            <person name="Yakimov M."/>
        </authorList>
    </citation>
    <scope>NUCLEOTIDE SEQUENCE [LARGE SCALE GENOMIC DNA]</scope>
    <source>
        <strain evidence="3 4">Cl-TMA</strain>
    </source>
</reference>
<protein>
    <submittedName>
        <fullName evidence="3">Cation-transporting P-type ATPase</fullName>
    </submittedName>
</protein>
<dbReference type="Proteomes" id="UP001575181">
    <property type="component" value="Unassembled WGS sequence"/>
</dbReference>
<name>A0ABV4TVB8_9GAMM</name>
<comment type="caution">
    <text evidence="3">The sequence shown here is derived from an EMBL/GenBank/DDBJ whole genome shotgun (WGS) entry which is preliminary data.</text>
</comment>
<evidence type="ECO:0000256" key="1">
    <source>
        <dbReference type="SAM" id="MobiDB-lite"/>
    </source>
</evidence>
<feature type="region of interest" description="Disordered" evidence="1">
    <location>
        <begin position="1"/>
        <end position="61"/>
    </location>
</feature>
<dbReference type="InterPro" id="IPR004014">
    <property type="entry name" value="ATPase_P-typ_cation-transptr_N"/>
</dbReference>
<gene>
    <name evidence="3" type="ORF">ACERLL_10625</name>
</gene>
<dbReference type="Pfam" id="PF00690">
    <property type="entry name" value="Cation_ATPase_N"/>
    <property type="match status" value="1"/>
</dbReference>
<dbReference type="SUPFAM" id="SSF81665">
    <property type="entry name" value="Calcium ATPase, transmembrane domain M"/>
    <property type="match status" value="1"/>
</dbReference>